<evidence type="ECO:0000313" key="1">
    <source>
        <dbReference type="EMBL" id="KAJ9053120.1"/>
    </source>
</evidence>
<protein>
    <submittedName>
        <fullName evidence="1">Uncharacterized protein</fullName>
    </submittedName>
</protein>
<keyword evidence="2" id="KW-1185">Reference proteome</keyword>
<dbReference type="EMBL" id="QTSX02006557">
    <property type="protein sequence ID" value="KAJ9053120.1"/>
    <property type="molecule type" value="Genomic_DNA"/>
</dbReference>
<accession>A0ACC2RSR7</accession>
<evidence type="ECO:0000313" key="2">
    <source>
        <dbReference type="Proteomes" id="UP001165960"/>
    </source>
</evidence>
<reference evidence="1" key="1">
    <citation type="submission" date="2022-04" db="EMBL/GenBank/DDBJ databases">
        <title>Genome of the entomopathogenic fungus Entomophthora muscae.</title>
        <authorList>
            <person name="Elya C."/>
            <person name="Lovett B.R."/>
            <person name="Lee E."/>
            <person name="Macias A.M."/>
            <person name="Hajek A.E."/>
            <person name="De Bivort B.L."/>
            <person name="Kasson M.T."/>
            <person name="De Fine Licht H.H."/>
            <person name="Stajich J.E."/>
        </authorList>
    </citation>
    <scope>NUCLEOTIDE SEQUENCE</scope>
    <source>
        <strain evidence="1">Berkeley</strain>
    </source>
</reference>
<gene>
    <name evidence="1" type="ORF">DSO57_1027462</name>
</gene>
<name>A0ACC2RSR7_9FUNG</name>
<proteinExistence type="predicted"/>
<comment type="caution">
    <text evidence="1">The sequence shown here is derived from an EMBL/GenBank/DDBJ whole genome shotgun (WGS) entry which is preliminary data.</text>
</comment>
<organism evidence="1 2">
    <name type="scientific">Entomophthora muscae</name>
    <dbReference type="NCBI Taxonomy" id="34485"/>
    <lineage>
        <taxon>Eukaryota</taxon>
        <taxon>Fungi</taxon>
        <taxon>Fungi incertae sedis</taxon>
        <taxon>Zoopagomycota</taxon>
        <taxon>Entomophthoromycotina</taxon>
        <taxon>Entomophthoromycetes</taxon>
        <taxon>Entomophthorales</taxon>
        <taxon>Entomophthoraceae</taxon>
        <taxon>Entomophthora</taxon>
    </lineage>
</organism>
<dbReference type="Proteomes" id="UP001165960">
    <property type="component" value="Unassembled WGS sequence"/>
</dbReference>
<sequence>MYTLSCPSAVPPDAARLKEVGSKLRNNARIWHQDMLFETWEEWKVEVKKILIGHKPDPQHLLSQFQEYANKVLVQQTKGFLGTERKLIIDNFHSLVGISTFENALTPVYAGLIRKTNPSTLEEAYNLVRKNYTIYVEREQDKDVKAMSKWNPFAVEAKKRNHTW</sequence>